<name>A0A7S1ZER4_TRICV</name>
<gene>
    <name evidence="1" type="ORF">OSIN01602_LOCUS8846</name>
</gene>
<dbReference type="EMBL" id="HBGO01015678">
    <property type="protein sequence ID" value="CAD9336839.1"/>
    <property type="molecule type" value="Transcribed_RNA"/>
</dbReference>
<dbReference type="PANTHER" id="PTHR14614:SF109">
    <property type="entry name" value="RIBOSOMAL LYSINE N-METHYLTRANSFERASE 5"/>
    <property type="match status" value="1"/>
</dbReference>
<protein>
    <recommendedName>
        <fullName evidence="2">Calmodulin-lysine N-methyltransferase</fullName>
    </recommendedName>
</protein>
<evidence type="ECO:0000313" key="1">
    <source>
        <dbReference type="EMBL" id="CAD9336839.1"/>
    </source>
</evidence>
<sequence>MAADETLIVAAIECDEAWPPSCGTRKFRIRRGDFPPSSHSSSSSCTGRELRAAIARLVLRSIGAEGDDDTGGVTVEAHDGRRGGEFVSLLRDDVKDEDAAARFGKRIRCIVSDLPPSLVGFGGDEGRGGGATGELPAIAGRFFPYDPDGIDYAGGKLVVKEIENNRSNGTGLNVWDGALLLARYLEKHPDRVCSKRVLELGSGCGLVGIAAGLLGAEEIVLTDLPYAIGLMKDNVDRNAPALERAGCKRAECLVYDWYKPQTMRYFGFETKPVVGTKLFSAEADVVLVADCVWVEELVAPLLQVFENIISHSSSQLSVIISYQRRGKLAHEAFWNGVHSIFRTVVQVDLEHLGLAQTNIHYLLLCKV</sequence>
<dbReference type="SUPFAM" id="SSF53335">
    <property type="entry name" value="S-adenosyl-L-methionine-dependent methyltransferases"/>
    <property type="match status" value="1"/>
</dbReference>
<proteinExistence type="predicted"/>
<dbReference type="PANTHER" id="PTHR14614">
    <property type="entry name" value="HEPATOCELLULAR CARCINOMA-ASSOCIATED ANTIGEN"/>
    <property type="match status" value="1"/>
</dbReference>
<reference evidence="1" key="1">
    <citation type="submission" date="2021-01" db="EMBL/GenBank/DDBJ databases">
        <authorList>
            <person name="Corre E."/>
            <person name="Pelletier E."/>
            <person name="Niang G."/>
            <person name="Scheremetjew M."/>
            <person name="Finn R."/>
            <person name="Kale V."/>
            <person name="Holt S."/>
            <person name="Cochrane G."/>
            <person name="Meng A."/>
            <person name="Brown T."/>
            <person name="Cohen L."/>
        </authorList>
    </citation>
    <scope>NUCLEOTIDE SEQUENCE</scope>
    <source>
        <strain evidence="1">Grunow 1884</strain>
    </source>
</reference>
<dbReference type="InterPro" id="IPR029063">
    <property type="entry name" value="SAM-dependent_MTases_sf"/>
</dbReference>
<accession>A0A7S1ZER4</accession>
<organism evidence="1">
    <name type="scientific">Trieres chinensis</name>
    <name type="common">Marine centric diatom</name>
    <name type="synonym">Odontella sinensis</name>
    <dbReference type="NCBI Taxonomy" id="1514140"/>
    <lineage>
        <taxon>Eukaryota</taxon>
        <taxon>Sar</taxon>
        <taxon>Stramenopiles</taxon>
        <taxon>Ochrophyta</taxon>
        <taxon>Bacillariophyta</taxon>
        <taxon>Mediophyceae</taxon>
        <taxon>Biddulphiophycidae</taxon>
        <taxon>Eupodiscales</taxon>
        <taxon>Parodontellaceae</taxon>
        <taxon>Trieres</taxon>
    </lineage>
</organism>
<dbReference type="Pfam" id="PF10294">
    <property type="entry name" value="Methyltransf_16"/>
    <property type="match status" value="1"/>
</dbReference>
<dbReference type="InterPro" id="IPR019410">
    <property type="entry name" value="Methyltransf_16"/>
</dbReference>
<dbReference type="AlphaFoldDB" id="A0A7S1ZER4"/>
<dbReference type="Gene3D" id="3.40.50.150">
    <property type="entry name" value="Vaccinia Virus protein VP39"/>
    <property type="match status" value="1"/>
</dbReference>
<evidence type="ECO:0008006" key="2">
    <source>
        <dbReference type="Google" id="ProtNLM"/>
    </source>
</evidence>